<organism evidence="1 2">
    <name type="scientific">Aphis craccivora</name>
    <name type="common">Cowpea aphid</name>
    <dbReference type="NCBI Taxonomy" id="307492"/>
    <lineage>
        <taxon>Eukaryota</taxon>
        <taxon>Metazoa</taxon>
        <taxon>Ecdysozoa</taxon>
        <taxon>Arthropoda</taxon>
        <taxon>Hexapoda</taxon>
        <taxon>Insecta</taxon>
        <taxon>Pterygota</taxon>
        <taxon>Neoptera</taxon>
        <taxon>Paraneoptera</taxon>
        <taxon>Hemiptera</taxon>
        <taxon>Sternorrhyncha</taxon>
        <taxon>Aphidomorpha</taxon>
        <taxon>Aphidoidea</taxon>
        <taxon>Aphididae</taxon>
        <taxon>Aphidini</taxon>
        <taxon>Aphis</taxon>
        <taxon>Aphis</taxon>
    </lineage>
</organism>
<proteinExistence type="predicted"/>
<reference evidence="1 2" key="1">
    <citation type="submission" date="2019-08" db="EMBL/GenBank/DDBJ databases">
        <title>Whole genome of Aphis craccivora.</title>
        <authorList>
            <person name="Voronova N.V."/>
            <person name="Shulinski R.S."/>
            <person name="Bandarenka Y.V."/>
            <person name="Zhorov D.G."/>
            <person name="Warner D."/>
        </authorList>
    </citation>
    <scope>NUCLEOTIDE SEQUENCE [LARGE SCALE GENOMIC DNA]</scope>
    <source>
        <strain evidence="1">180601</strain>
        <tissue evidence="1">Whole Body</tissue>
    </source>
</reference>
<dbReference type="AlphaFoldDB" id="A0A6G0Y7J2"/>
<dbReference type="OrthoDB" id="6619368at2759"/>
<dbReference type="Proteomes" id="UP000478052">
    <property type="component" value="Unassembled WGS sequence"/>
</dbReference>
<sequence>MFTTPKQKSVIVIAQKLFFSGKRYNPIKINNTPKADLNELIKKSKNMWDTDGYTQKENDYKKCLALPINNPDYTFVLELFKRCSSKSFSELLFLVKTKLDFFPKIYHLRI</sequence>
<protein>
    <submittedName>
        <fullName evidence="1">Uncharacterized protein</fullName>
    </submittedName>
</protein>
<accession>A0A6G0Y7J2</accession>
<gene>
    <name evidence="1" type="ORF">FWK35_00018194</name>
</gene>
<evidence type="ECO:0000313" key="1">
    <source>
        <dbReference type="EMBL" id="KAF0750521.1"/>
    </source>
</evidence>
<dbReference type="EMBL" id="VUJU01005692">
    <property type="protein sequence ID" value="KAF0750521.1"/>
    <property type="molecule type" value="Genomic_DNA"/>
</dbReference>
<comment type="caution">
    <text evidence="1">The sequence shown here is derived from an EMBL/GenBank/DDBJ whole genome shotgun (WGS) entry which is preliminary data.</text>
</comment>
<keyword evidence="2" id="KW-1185">Reference proteome</keyword>
<evidence type="ECO:0000313" key="2">
    <source>
        <dbReference type="Proteomes" id="UP000478052"/>
    </source>
</evidence>
<name>A0A6G0Y7J2_APHCR</name>